<gene>
    <name evidence="1" type="ORF">Krac_3551</name>
</gene>
<organism evidence="1 2">
    <name type="scientific">Ktedonobacter racemifer DSM 44963</name>
    <dbReference type="NCBI Taxonomy" id="485913"/>
    <lineage>
        <taxon>Bacteria</taxon>
        <taxon>Bacillati</taxon>
        <taxon>Chloroflexota</taxon>
        <taxon>Ktedonobacteria</taxon>
        <taxon>Ktedonobacterales</taxon>
        <taxon>Ktedonobacteraceae</taxon>
        <taxon>Ktedonobacter</taxon>
    </lineage>
</organism>
<comment type="caution">
    <text evidence="1">The sequence shown here is derived from an EMBL/GenBank/DDBJ whole genome shotgun (WGS) entry which is preliminary data.</text>
</comment>
<accession>D6U1R7</accession>
<dbReference type="SUPFAM" id="SSF55008">
    <property type="entry name" value="HMA, heavy metal-associated domain"/>
    <property type="match status" value="1"/>
</dbReference>
<evidence type="ECO:0000313" key="2">
    <source>
        <dbReference type="Proteomes" id="UP000004508"/>
    </source>
</evidence>
<proteinExistence type="predicted"/>
<sequence length="59" mass="6689">MSNVQQSHQSLAGGCNVRIDLSTKTVHLHYQPDQLSHSQIETALAIASHRKYSREERKC</sequence>
<dbReference type="InterPro" id="IPR036163">
    <property type="entry name" value="HMA_dom_sf"/>
</dbReference>
<dbReference type="GO" id="GO:0046872">
    <property type="term" value="F:metal ion binding"/>
    <property type="evidence" value="ECO:0007669"/>
    <property type="project" value="InterPro"/>
</dbReference>
<dbReference type="AlphaFoldDB" id="D6U1R7"/>
<dbReference type="EMBL" id="ADVG01000004">
    <property type="protein sequence ID" value="EFH82711.1"/>
    <property type="molecule type" value="Genomic_DNA"/>
</dbReference>
<dbReference type="Proteomes" id="UP000004508">
    <property type="component" value="Unassembled WGS sequence"/>
</dbReference>
<evidence type="ECO:0000313" key="1">
    <source>
        <dbReference type="EMBL" id="EFH82711.1"/>
    </source>
</evidence>
<name>D6U1R7_KTERA</name>
<dbReference type="InParanoid" id="D6U1R7"/>
<protein>
    <submittedName>
        <fullName evidence="1">Uncharacterized protein</fullName>
    </submittedName>
</protein>
<keyword evidence="2" id="KW-1185">Reference proteome</keyword>
<dbReference type="OrthoDB" id="9813965at2"/>
<reference evidence="1 2" key="1">
    <citation type="journal article" date="2011" name="Stand. Genomic Sci.">
        <title>Non-contiguous finished genome sequence and contextual data of the filamentous soil bacterium Ktedonobacter racemifer type strain (SOSP1-21).</title>
        <authorList>
            <person name="Chang Y.J."/>
            <person name="Land M."/>
            <person name="Hauser L."/>
            <person name="Chertkov O."/>
            <person name="Del Rio T.G."/>
            <person name="Nolan M."/>
            <person name="Copeland A."/>
            <person name="Tice H."/>
            <person name="Cheng J.F."/>
            <person name="Lucas S."/>
            <person name="Han C."/>
            <person name="Goodwin L."/>
            <person name="Pitluck S."/>
            <person name="Ivanova N."/>
            <person name="Ovchinikova G."/>
            <person name="Pati A."/>
            <person name="Chen A."/>
            <person name="Palaniappan K."/>
            <person name="Mavromatis K."/>
            <person name="Liolios K."/>
            <person name="Brettin T."/>
            <person name="Fiebig A."/>
            <person name="Rohde M."/>
            <person name="Abt B."/>
            <person name="Goker M."/>
            <person name="Detter J.C."/>
            <person name="Woyke T."/>
            <person name="Bristow J."/>
            <person name="Eisen J.A."/>
            <person name="Markowitz V."/>
            <person name="Hugenholtz P."/>
            <person name="Kyrpides N.C."/>
            <person name="Klenk H.P."/>
            <person name="Lapidus A."/>
        </authorList>
    </citation>
    <scope>NUCLEOTIDE SEQUENCE [LARGE SCALE GENOMIC DNA]</scope>
    <source>
        <strain evidence="2">DSM 44963</strain>
    </source>
</reference>